<accession>A0A1J4TLW6</accession>
<dbReference type="AlphaFoldDB" id="A0A1J4TLW6"/>
<feature type="transmembrane region" description="Helical" evidence="5">
    <location>
        <begin position="12"/>
        <end position="29"/>
    </location>
</feature>
<comment type="subcellular location">
    <subcellularLocation>
        <location evidence="1">Membrane</location>
        <topology evidence="1">Multi-pass membrane protein</topology>
    </subcellularLocation>
</comment>
<dbReference type="Proteomes" id="UP000183120">
    <property type="component" value="Unassembled WGS sequence"/>
</dbReference>
<evidence type="ECO:0000256" key="5">
    <source>
        <dbReference type="SAM" id="Phobius"/>
    </source>
</evidence>
<dbReference type="GO" id="GO:0016020">
    <property type="term" value="C:membrane"/>
    <property type="evidence" value="ECO:0007669"/>
    <property type="project" value="UniProtKB-SubCell"/>
</dbReference>
<evidence type="ECO:0000313" key="7">
    <source>
        <dbReference type="Proteomes" id="UP000183120"/>
    </source>
</evidence>
<keyword evidence="3 5" id="KW-1133">Transmembrane helix</keyword>
<gene>
    <name evidence="6" type="ORF">AUJ73_04255</name>
</gene>
<evidence type="ECO:0000256" key="1">
    <source>
        <dbReference type="ARBA" id="ARBA00004141"/>
    </source>
</evidence>
<keyword evidence="2 5" id="KW-0812">Transmembrane</keyword>
<protein>
    <recommendedName>
        <fullName evidence="8">DUF4870 domain-containing protein</fullName>
    </recommendedName>
</protein>
<reference evidence="6 7" key="1">
    <citation type="journal article" date="2016" name="Environ. Microbiol.">
        <title>Genomic resolution of a cold subsurface aquifer community provides metabolic insights for novel microbes adapted to high CO concentrations.</title>
        <authorList>
            <person name="Probst A.J."/>
            <person name="Castelle C.J."/>
            <person name="Singh A."/>
            <person name="Brown C.T."/>
            <person name="Anantharaman K."/>
            <person name="Sharon I."/>
            <person name="Hug L.A."/>
            <person name="Burstein D."/>
            <person name="Emerson J.B."/>
            <person name="Thomas B.C."/>
            <person name="Banfield J.F."/>
        </authorList>
    </citation>
    <scope>NUCLEOTIDE SEQUENCE [LARGE SCALE GENOMIC DNA]</scope>
    <source>
        <strain evidence="6">CG1_02_37_22</strain>
    </source>
</reference>
<dbReference type="InterPro" id="IPR019109">
    <property type="entry name" value="MamF_MmsF"/>
</dbReference>
<dbReference type="EMBL" id="MNUY01000067">
    <property type="protein sequence ID" value="OIO13132.1"/>
    <property type="molecule type" value="Genomic_DNA"/>
</dbReference>
<comment type="caution">
    <text evidence="6">The sequence shown here is derived from an EMBL/GenBank/DDBJ whole genome shotgun (WGS) entry which is preliminary data.</text>
</comment>
<organism evidence="6 7">
    <name type="scientific">Candidatus Gottesmanbacteria bacterium CG1_02_37_22</name>
    <dbReference type="NCBI Taxonomy" id="1805209"/>
    <lineage>
        <taxon>Bacteria</taxon>
        <taxon>Candidatus Gottesmaniibacteriota</taxon>
    </lineage>
</organism>
<feature type="transmembrane region" description="Helical" evidence="5">
    <location>
        <begin position="41"/>
        <end position="61"/>
    </location>
</feature>
<feature type="transmembrane region" description="Helical" evidence="5">
    <location>
        <begin position="67"/>
        <end position="89"/>
    </location>
</feature>
<dbReference type="Pfam" id="PF09685">
    <property type="entry name" value="MamF_MmsF"/>
    <property type="match status" value="1"/>
</dbReference>
<evidence type="ECO:0000256" key="3">
    <source>
        <dbReference type="ARBA" id="ARBA00022989"/>
    </source>
</evidence>
<name>A0A1J4TLW6_9BACT</name>
<proteinExistence type="predicted"/>
<evidence type="ECO:0000256" key="2">
    <source>
        <dbReference type="ARBA" id="ARBA00022692"/>
    </source>
</evidence>
<dbReference type="PANTHER" id="PTHR36460">
    <property type="entry name" value="UPF0132 DOMAIN PROTEIN (AFU_ORTHOLOGUE AFUA_3G10255)"/>
    <property type="match status" value="1"/>
</dbReference>
<evidence type="ECO:0000256" key="4">
    <source>
        <dbReference type="ARBA" id="ARBA00023136"/>
    </source>
</evidence>
<keyword evidence="4 5" id="KW-0472">Membrane</keyword>
<evidence type="ECO:0008006" key="8">
    <source>
        <dbReference type="Google" id="ProtNLM"/>
    </source>
</evidence>
<sequence>MADKEYPDEKMLGVIAYLGWWITGLILLITQKKNAYVRFHAMQSTLLFGAITLLFLVFGIVPIIGWIIGLLISPVIWIVTFVLWLLLMWKAYNGEKYKLPYFGDLAEKQLEKMK</sequence>
<dbReference type="STRING" id="1805209.AUJ73_04255"/>
<dbReference type="PANTHER" id="PTHR36460:SF1">
    <property type="entry name" value="UPF0132 DOMAIN PROTEIN (AFU_ORTHOLOGUE AFUA_3G10255)"/>
    <property type="match status" value="1"/>
</dbReference>
<evidence type="ECO:0000313" key="6">
    <source>
        <dbReference type="EMBL" id="OIO13132.1"/>
    </source>
</evidence>